<keyword evidence="4 7" id="KW-0378">Hydrolase</keyword>
<keyword evidence="1 7" id="KW-0808">Transferase</keyword>
<evidence type="ECO:0000256" key="7">
    <source>
        <dbReference type="HAMAP-Rule" id="MF_00277"/>
    </source>
</evidence>
<feature type="domain" description="ACT" evidence="8">
    <location>
        <begin position="788"/>
        <end position="856"/>
    </location>
</feature>
<name>A0A7W8M7S8_9BURK</name>
<dbReference type="EC" id="2.7.7.59" evidence="7"/>
<dbReference type="NCBIfam" id="NF002837">
    <property type="entry name" value="PRK03059.1"/>
    <property type="match status" value="1"/>
</dbReference>
<comment type="domain">
    <text evidence="7">Has four distinct domains: an N-terminal nucleotidyltransferase (NT) domain responsible for UTase activity, a central HD domain that encodes UR activity, and two C-terminal ACT domains that seem to have a role in glutamine sensing.</text>
</comment>
<dbReference type="InterPro" id="IPR003607">
    <property type="entry name" value="HD/PDEase_dom"/>
</dbReference>
<keyword evidence="2 7" id="KW-0548">Nucleotidyltransferase</keyword>
<dbReference type="InterPro" id="IPR002934">
    <property type="entry name" value="Polymerase_NTP_transf_dom"/>
</dbReference>
<evidence type="ECO:0000256" key="2">
    <source>
        <dbReference type="ARBA" id="ARBA00022695"/>
    </source>
</evidence>
<organism evidence="10 11">
    <name type="scientific">Quisquiliibacterium transsilvanicum</name>
    <dbReference type="NCBI Taxonomy" id="1549638"/>
    <lineage>
        <taxon>Bacteria</taxon>
        <taxon>Pseudomonadati</taxon>
        <taxon>Pseudomonadota</taxon>
        <taxon>Betaproteobacteria</taxon>
        <taxon>Burkholderiales</taxon>
        <taxon>Burkholderiaceae</taxon>
        <taxon>Quisquiliibacterium</taxon>
    </lineage>
</organism>
<sequence>MTGLESQALGRLRIAHRRQSDELIDAFRSDLDPDRLVRGLCAVTDATVRELWSGTGLARGALIAAVGGYGRGEIFPHSDVDLLILTAAAPDPAQRAAIEAFVGGCWDAGLAIGHSVRTLDECVHEAAADITVQTSVLEARLLAGSRTLFDRMTQSLAAQRDPGAFFRAKRAEMRQRHVKYEDTPYSLEPNTKESPGGLRDLHVVMWAARAAGFGRRWNDLALRGLATVEEARALARSERILKRMRACLHIVAGRREDRLVFDLQAQVAAMHNLDRGDARRASEDLMTRYFRAAKQVTQLNAILLQNLDAALFPQVGGAPERIDPEFQSRRGLLDAIDPDLFQRDPSAILRAFLVVEQHPDLQGMTAPTLRAIWHARLRIDAAFRRDPANRALFLAILQQPRGVTRALRRMNQWSVLGRYLPAFRRIVGRMQHDLFHVYTVDQHILMVVRNLRRFALDEHVHEYPFCSQLMAAFPKRWLLYLAALFHDIAKGRGGDHSKLGRGDAARFCRLHGLTAEDASLVEFLVEQHLTMSSVAQKQDLSDPEVVMRFARLVGTEERLVALYLLTVADVRGTSPKVWNAWKGKLLQDLFEMTRRALEGEAPEAGSRVDALRREARKTLNLYALSEERYEQFWSRLDVTYFLRNDANDVAWHTRVLHSRVDTTVPVVRARLAPIGEGFQVVVYQPDQPDLFARICGYFDSKNLSVLDARIHTTRHGYALDSFLIVDPVDRASHYRDILTLVEAELAERLARGTPLAPPVLGRSSRRSRNFPIEPRVELRPDERGRHHLLSVTANDRTGLLYSIARVLSEHGVELSTARITTLGERVEDVFLVQGSELASPKAVLRLENEILAAVQP</sequence>
<protein>
    <recommendedName>
        <fullName evidence="7">Bifunctional uridylyltransferase/uridylyl-removing enzyme</fullName>
        <shortName evidence="7">UTase/UR</shortName>
    </recommendedName>
    <alternativeName>
        <fullName evidence="7">Bifunctional [protein-PII] modification enzyme</fullName>
    </alternativeName>
    <alternativeName>
        <fullName evidence="7">Bifunctional nitrogen sensor protein</fullName>
    </alternativeName>
    <domain>
        <recommendedName>
            <fullName evidence="7">[Protein-PII] uridylyltransferase</fullName>
            <shortName evidence="7">PII uridylyltransferase</shortName>
            <shortName evidence="7">UTase</shortName>
            <ecNumber evidence="7">2.7.7.59</ecNumber>
        </recommendedName>
    </domain>
    <domain>
        <recommendedName>
            <fullName evidence="7">[Protein-PII]-UMP uridylyl-removing enzyme</fullName>
            <shortName evidence="7">UR</shortName>
            <ecNumber evidence="7">3.1.4.-</ecNumber>
        </recommendedName>
    </domain>
</protein>
<dbReference type="InterPro" id="IPR002912">
    <property type="entry name" value="ACT_dom"/>
</dbReference>
<evidence type="ECO:0000256" key="6">
    <source>
        <dbReference type="ARBA" id="ARBA00023268"/>
    </source>
</evidence>
<dbReference type="PROSITE" id="PS51671">
    <property type="entry name" value="ACT"/>
    <property type="match status" value="2"/>
</dbReference>
<dbReference type="Gene3D" id="3.30.70.260">
    <property type="match status" value="1"/>
</dbReference>
<dbReference type="InterPro" id="IPR006674">
    <property type="entry name" value="HD_domain"/>
</dbReference>
<feature type="region of interest" description="Uridylyltransferase" evidence="7">
    <location>
        <begin position="1"/>
        <end position="321"/>
    </location>
</feature>
<proteinExistence type="inferred from homology"/>
<dbReference type="Pfam" id="PF08335">
    <property type="entry name" value="GlnD_UR_UTase"/>
    <property type="match status" value="1"/>
</dbReference>
<evidence type="ECO:0000256" key="1">
    <source>
        <dbReference type="ARBA" id="ARBA00022679"/>
    </source>
</evidence>
<dbReference type="GO" id="GO:0006808">
    <property type="term" value="P:regulation of nitrogen utilization"/>
    <property type="evidence" value="ECO:0007669"/>
    <property type="project" value="UniProtKB-UniRule"/>
</dbReference>
<accession>A0A7W8M7S8</accession>
<keyword evidence="5 7" id="KW-0460">Magnesium</keyword>
<dbReference type="CDD" id="cd04899">
    <property type="entry name" value="ACT_ACR-UUR-like_2"/>
    <property type="match status" value="1"/>
</dbReference>
<dbReference type="PANTHER" id="PTHR47320">
    <property type="entry name" value="BIFUNCTIONAL URIDYLYLTRANSFERASE/URIDYLYL-REMOVING ENZYME"/>
    <property type="match status" value="1"/>
</dbReference>
<comment type="similarity">
    <text evidence="7">Belongs to the GlnD family.</text>
</comment>
<evidence type="ECO:0000256" key="3">
    <source>
        <dbReference type="ARBA" id="ARBA00022737"/>
    </source>
</evidence>
<dbReference type="CDD" id="cd00077">
    <property type="entry name" value="HDc"/>
    <property type="match status" value="1"/>
</dbReference>
<keyword evidence="11" id="KW-1185">Reference proteome</keyword>
<dbReference type="SUPFAM" id="SSF55021">
    <property type="entry name" value="ACT-like"/>
    <property type="match status" value="2"/>
</dbReference>
<evidence type="ECO:0000256" key="5">
    <source>
        <dbReference type="ARBA" id="ARBA00022842"/>
    </source>
</evidence>
<comment type="caution">
    <text evidence="7">Lacks conserved residue(s) required for the propagation of feature annotation.</text>
</comment>
<dbReference type="InterPro" id="IPR013546">
    <property type="entry name" value="PII_UdlTrfase/GS_AdlTrfase"/>
</dbReference>
<gene>
    <name evidence="7" type="primary">glnD</name>
    <name evidence="10" type="ORF">HNQ70_000504</name>
</gene>
<dbReference type="Gene3D" id="1.10.3210.10">
    <property type="entry name" value="Hypothetical protein af1432"/>
    <property type="match status" value="1"/>
</dbReference>
<keyword evidence="6 7" id="KW-0511">Multifunctional enzyme</keyword>
<comment type="function">
    <text evidence="7">Modifies, by uridylylation and deuridylylation, the PII regulatory proteins (GlnB and homologs), in response to the nitrogen status of the cell that GlnD senses through the glutamine level. Under low glutamine levels, catalyzes the conversion of the PII proteins and UTP to PII-UMP and PPi, while under higher glutamine levels, GlnD hydrolyzes PII-UMP to PII and UMP (deuridylylation). Thus, controls uridylylation state and activity of the PII proteins, and plays an important role in the regulation of nitrogen metabolism.</text>
</comment>
<dbReference type="SMART" id="SM00471">
    <property type="entry name" value="HDc"/>
    <property type="match status" value="1"/>
</dbReference>
<comment type="catalytic activity">
    <reaction evidence="7">
        <text>[protein-PII]-L-tyrosine + UTP = [protein-PII]-uridylyl-L-tyrosine + diphosphate</text>
        <dbReference type="Rhea" id="RHEA:13673"/>
        <dbReference type="Rhea" id="RHEA-COMP:12147"/>
        <dbReference type="Rhea" id="RHEA-COMP:12148"/>
        <dbReference type="ChEBI" id="CHEBI:33019"/>
        <dbReference type="ChEBI" id="CHEBI:46398"/>
        <dbReference type="ChEBI" id="CHEBI:46858"/>
        <dbReference type="ChEBI" id="CHEBI:90602"/>
        <dbReference type="EC" id="2.7.7.59"/>
    </reaction>
</comment>
<dbReference type="Proteomes" id="UP000532440">
    <property type="component" value="Unassembled WGS sequence"/>
</dbReference>
<comment type="catalytic activity">
    <reaction evidence="7">
        <text>[protein-PII]-uridylyl-L-tyrosine + H2O = [protein-PII]-L-tyrosine + UMP + H(+)</text>
        <dbReference type="Rhea" id="RHEA:48600"/>
        <dbReference type="Rhea" id="RHEA-COMP:12147"/>
        <dbReference type="Rhea" id="RHEA-COMP:12148"/>
        <dbReference type="ChEBI" id="CHEBI:15377"/>
        <dbReference type="ChEBI" id="CHEBI:15378"/>
        <dbReference type="ChEBI" id="CHEBI:46858"/>
        <dbReference type="ChEBI" id="CHEBI:57865"/>
        <dbReference type="ChEBI" id="CHEBI:90602"/>
    </reaction>
</comment>
<evidence type="ECO:0000313" key="10">
    <source>
        <dbReference type="EMBL" id="MBB5270520.1"/>
    </source>
</evidence>
<dbReference type="NCBIfam" id="TIGR01693">
    <property type="entry name" value="UTase_glnD"/>
    <property type="match status" value="1"/>
</dbReference>
<dbReference type="SUPFAM" id="SSF81301">
    <property type="entry name" value="Nucleotidyltransferase"/>
    <property type="match status" value="1"/>
</dbReference>
<feature type="domain" description="ACT" evidence="8">
    <location>
        <begin position="679"/>
        <end position="759"/>
    </location>
</feature>
<comment type="caution">
    <text evidence="10">The sequence shown here is derived from an EMBL/GenBank/DDBJ whole genome shotgun (WGS) entry which is preliminary data.</text>
</comment>
<dbReference type="EMBL" id="JACHGB010000001">
    <property type="protein sequence ID" value="MBB5270520.1"/>
    <property type="molecule type" value="Genomic_DNA"/>
</dbReference>
<dbReference type="SUPFAM" id="SSF109604">
    <property type="entry name" value="HD-domain/PDEase-like"/>
    <property type="match status" value="1"/>
</dbReference>
<dbReference type="CDD" id="cd04900">
    <property type="entry name" value="ACT_UUR-like_1"/>
    <property type="match status" value="1"/>
</dbReference>
<dbReference type="Pfam" id="PF01966">
    <property type="entry name" value="HD"/>
    <property type="match status" value="1"/>
</dbReference>
<dbReference type="InterPro" id="IPR010043">
    <property type="entry name" value="UTase/UR"/>
</dbReference>
<reference evidence="10 11" key="1">
    <citation type="submission" date="2020-08" db="EMBL/GenBank/DDBJ databases">
        <title>Genomic Encyclopedia of Type Strains, Phase IV (KMG-IV): sequencing the most valuable type-strain genomes for metagenomic binning, comparative biology and taxonomic classification.</title>
        <authorList>
            <person name="Goeker M."/>
        </authorList>
    </citation>
    <scope>NUCLEOTIDE SEQUENCE [LARGE SCALE GENOMIC DNA]</scope>
    <source>
        <strain evidence="10 11">DSM 29781</strain>
    </source>
</reference>
<dbReference type="PIRSF" id="PIRSF006288">
    <property type="entry name" value="PII_uridyltransf"/>
    <property type="match status" value="1"/>
</dbReference>
<evidence type="ECO:0000313" key="11">
    <source>
        <dbReference type="Proteomes" id="UP000532440"/>
    </source>
</evidence>
<dbReference type="PANTHER" id="PTHR47320:SF1">
    <property type="entry name" value="BIFUNCTIONAL URIDYLYLTRANSFERASE_URIDYLYL-REMOVING ENZYME"/>
    <property type="match status" value="1"/>
</dbReference>
<evidence type="ECO:0000259" key="8">
    <source>
        <dbReference type="PROSITE" id="PS51671"/>
    </source>
</evidence>
<dbReference type="AlphaFoldDB" id="A0A7W8M7S8"/>
<dbReference type="InterPro" id="IPR043519">
    <property type="entry name" value="NT_sf"/>
</dbReference>
<dbReference type="HAMAP" id="MF_00277">
    <property type="entry name" value="PII_uridylyl_transf"/>
    <property type="match status" value="1"/>
</dbReference>
<comment type="cofactor">
    <cofactor evidence="7">
        <name>Mg(2+)</name>
        <dbReference type="ChEBI" id="CHEBI:18420"/>
    </cofactor>
</comment>
<dbReference type="PROSITE" id="PS51831">
    <property type="entry name" value="HD"/>
    <property type="match status" value="1"/>
</dbReference>
<evidence type="ECO:0000256" key="4">
    <source>
        <dbReference type="ARBA" id="ARBA00022801"/>
    </source>
</evidence>
<comment type="activity regulation">
    <text evidence="7">Uridylyltransferase (UTase) activity is inhibited by glutamine, while glutamine activates uridylyl-removing (UR) activity.</text>
</comment>
<dbReference type="GO" id="GO:0008773">
    <property type="term" value="F:[protein-PII] uridylyltransferase activity"/>
    <property type="evidence" value="ECO:0007669"/>
    <property type="project" value="UniProtKB-UniRule"/>
</dbReference>
<dbReference type="CDD" id="cd05401">
    <property type="entry name" value="NT_GlnE_GlnD_like"/>
    <property type="match status" value="1"/>
</dbReference>
<evidence type="ECO:0000259" key="9">
    <source>
        <dbReference type="PROSITE" id="PS51831"/>
    </source>
</evidence>
<dbReference type="Pfam" id="PF01909">
    <property type="entry name" value="NTP_transf_2"/>
    <property type="match status" value="1"/>
</dbReference>
<dbReference type="GO" id="GO:0008081">
    <property type="term" value="F:phosphoric diester hydrolase activity"/>
    <property type="evidence" value="ECO:0007669"/>
    <property type="project" value="UniProtKB-UniRule"/>
</dbReference>
<dbReference type="InterPro" id="IPR045865">
    <property type="entry name" value="ACT-like_dom_sf"/>
</dbReference>
<feature type="domain" description="HD" evidence="9">
    <location>
        <begin position="440"/>
        <end position="562"/>
    </location>
</feature>
<dbReference type="EC" id="3.1.4.-" evidence="7"/>
<keyword evidence="3" id="KW-0677">Repeat</keyword>
<dbReference type="SUPFAM" id="SSF81593">
    <property type="entry name" value="Nucleotidyltransferase substrate binding subunit/domain"/>
    <property type="match status" value="1"/>
</dbReference>